<accession>D4F3A7</accession>
<comment type="caution">
    <text evidence="2">The sequence shown here is derived from an EMBL/GenBank/DDBJ whole genome shotgun (WGS) entry which is preliminary data.</text>
</comment>
<protein>
    <submittedName>
        <fullName evidence="2">Uncharacterized protein</fullName>
    </submittedName>
</protein>
<evidence type="ECO:0000313" key="2">
    <source>
        <dbReference type="EMBL" id="EFE23733.1"/>
    </source>
</evidence>
<dbReference type="HOGENOM" id="CLU_3269262_0_0_6"/>
<organism evidence="2 3">
    <name type="scientific">Edwardsiella tarda ATCC 23685</name>
    <dbReference type="NCBI Taxonomy" id="500638"/>
    <lineage>
        <taxon>Bacteria</taxon>
        <taxon>Pseudomonadati</taxon>
        <taxon>Pseudomonadota</taxon>
        <taxon>Gammaproteobacteria</taxon>
        <taxon>Enterobacterales</taxon>
        <taxon>Hafniaceae</taxon>
        <taxon>Edwardsiella</taxon>
    </lineage>
</organism>
<evidence type="ECO:0000256" key="1">
    <source>
        <dbReference type="SAM" id="MobiDB-lite"/>
    </source>
</evidence>
<evidence type="ECO:0000313" key="3">
    <source>
        <dbReference type="Proteomes" id="UP000003692"/>
    </source>
</evidence>
<dbReference type="EMBL" id="ADGK01000059">
    <property type="protein sequence ID" value="EFE23733.1"/>
    <property type="molecule type" value="Genomic_DNA"/>
</dbReference>
<sequence length="41" mass="4793">MAGMASVDEIRPPSRRQKACQQSEDRARRRRSDNDGRDHPR</sequence>
<feature type="compositionally biased region" description="Basic and acidic residues" evidence="1">
    <location>
        <begin position="23"/>
        <end position="41"/>
    </location>
</feature>
<name>D4F3A7_EDWTA</name>
<gene>
    <name evidence="2" type="ORF">EDWATA_01209</name>
</gene>
<feature type="region of interest" description="Disordered" evidence="1">
    <location>
        <begin position="1"/>
        <end position="41"/>
    </location>
</feature>
<proteinExistence type="predicted"/>
<reference evidence="2 3" key="1">
    <citation type="submission" date="2010-02" db="EMBL/GenBank/DDBJ databases">
        <authorList>
            <person name="Weinstock G."/>
            <person name="Sodergren E."/>
            <person name="Clifton S."/>
            <person name="Fulton L."/>
            <person name="Fulton B."/>
            <person name="Courtney L."/>
            <person name="Fronick C."/>
            <person name="Harrison M."/>
            <person name="Strong C."/>
            <person name="Farmer C."/>
            <person name="Delahaunty K."/>
            <person name="Markovic C."/>
            <person name="Hall O."/>
            <person name="Minx P."/>
            <person name="Tomlinson C."/>
            <person name="Mitreva M."/>
            <person name="Nelson J."/>
            <person name="Hou S."/>
            <person name="Wollam A."/>
            <person name="Pepin K.H."/>
            <person name="Johnson M."/>
            <person name="Bhonagiri V."/>
            <person name="Zhang X."/>
            <person name="Suruliraj S."/>
            <person name="Warren W."/>
            <person name="Chinwalla A."/>
            <person name="Mardis E.R."/>
            <person name="Wilson R.K."/>
        </authorList>
    </citation>
    <scope>NUCLEOTIDE SEQUENCE [LARGE SCALE GENOMIC DNA]</scope>
    <source>
        <strain evidence="2 3">ATCC 23685</strain>
    </source>
</reference>
<dbReference type="AlphaFoldDB" id="D4F3A7"/>
<dbReference type="Proteomes" id="UP000003692">
    <property type="component" value="Unassembled WGS sequence"/>
</dbReference>